<dbReference type="PROSITE" id="PS50249">
    <property type="entry name" value="MPN"/>
    <property type="match status" value="1"/>
</dbReference>
<proteinExistence type="inferred from homology"/>
<dbReference type="PANTHER" id="PTHR30471">
    <property type="entry name" value="DNA REPAIR PROTEIN RADC"/>
    <property type="match status" value="1"/>
</dbReference>
<dbReference type="Gene3D" id="3.40.140.10">
    <property type="entry name" value="Cytidine Deaminase, domain 2"/>
    <property type="match status" value="1"/>
</dbReference>
<keyword evidence="5" id="KW-0862">Zinc</keyword>
<protein>
    <submittedName>
        <fullName evidence="9">DNA repair protein RadC</fullName>
    </submittedName>
</protein>
<dbReference type="NCBIfam" id="TIGR00608">
    <property type="entry name" value="radc"/>
    <property type="match status" value="1"/>
</dbReference>
<feature type="domain" description="MPN" evidence="8">
    <location>
        <begin position="106"/>
        <end position="228"/>
    </location>
</feature>
<dbReference type="SUPFAM" id="SSF102712">
    <property type="entry name" value="JAB1/MPN domain"/>
    <property type="match status" value="1"/>
</dbReference>
<dbReference type="Proteomes" id="UP000661691">
    <property type="component" value="Unassembled WGS sequence"/>
</dbReference>
<organism evidence="9 10">
    <name type="scientific">Polycladospora coralii</name>
    <dbReference type="NCBI Taxonomy" id="2771432"/>
    <lineage>
        <taxon>Bacteria</taxon>
        <taxon>Bacillati</taxon>
        <taxon>Bacillota</taxon>
        <taxon>Bacilli</taxon>
        <taxon>Bacillales</taxon>
        <taxon>Thermoactinomycetaceae</taxon>
        <taxon>Polycladospora</taxon>
    </lineage>
</organism>
<dbReference type="GO" id="GO:0046872">
    <property type="term" value="F:metal ion binding"/>
    <property type="evidence" value="ECO:0007669"/>
    <property type="project" value="UniProtKB-KW"/>
</dbReference>
<dbReference type="Pfam" id="PF04002">
    <property type="entry name" value="RadC"/>
    <property type="match status" value="1"/>
</dbReference>
<evidence type="ECO:0000313" key="9">
    <source>
        <dbReference type="EMBL" id="MBD1371778.1"/>
    </source>
</evidence>
<evidence type="ECO:0000256" key="5">
    <source>
        <dbReference type="ARBA" id="ARBA00022833"/>
    </source>
</evidence>
<dbReference type="GO" id="GO:0008237">
    <property type="term" value="F:metallopeptidase activity"/>
    <property type="evidence" value="ECO:0007669"/>
    <property type="project" value="UniProtKB-KW"/>
</dbReference>
<dbReference type="SUPFAM" id="SSF47781">
    <property type="entry name" value="RuvA domain 2-like"/>
    <property type="match status" value="1"/>
</dbReference>
<dbReference type="InterPro" id="IPR001405">
    <property type="entry name" value="UPF0758"/>
</dbReference>
<dbReference type="EMBL" id="JACXAH010000005">
    <property type="protein sequence ID" value="MBD1371778.1"/>
    <property type="molecule type" value="Genomic_DNA"/>
</dbReference>
<dbReference type="Pfam" id="PF20582">
    <property type="entry name" value="UPF0758_N"/>
    <property type="match status" value="1"/>
</dbReference>
<accession>A0A926NE50</accession>
<evidence type="ECO:0000256" key="3">
    <source>
        <dbReference type="ARBA" id="ARBA00022723"/>
    </source>
</evidence>
<dbReference type="GO" id="GO:0006508">
    <property type="term" value="P:proteolysis"/>
    <property type="evidence" value="ECO:0007669"/>
    <property type="project" value="UniProtKB-KW"/>
</dbReference>
<sequence length="232" mass="26052">MSKYLLLKDIPSEERPRERFIKYGPDQVTNAELIALLLRTGRSGESVLALAQRVLSEVGGLQQLVHTTWEELIQINGIGPAKAIQLTSGVELGRRISRALPLERDTIRSPEDAALLVMEELRFEQQEHFICLFLNTKHKVIKNKCIFKGTLNASVVHPREIFHEAIRTSSAALICVHNHPSGDPTPSREDLKVTERLVLAGQVMGIEVIDHIIIGDQVFYSMKEKGIIFDSK</sequence>
<dbReference type="InterPro" id="IPR025657">
    <property type="entry name" value="RadC_JAB"/>
</dbReference>
<dbReference type="PANTHER" id="PTHR30471:SF3">
    <property type="entry name" value="UPF0758 PROTEIN YEES-RELATED"/>
    <property type="match status" value="1"/>
</dbReference>
<evidence type="ECO:0000313" key="10">
    <source>
        <dbReference type="Proteomes" id="UP000661691"/>
    </source>
</evidence>
<dbReference type="InterPro" id="IPR020891">
    <property type="entry name" value="UPF0758_CS"/>
</dbReference>
<dbReference type="CDD" id="cd08071">
    <property type="entry name" value="MPN_DUF2466"/>
    <property type="match status" value="1"/>
</dbReference>
<reference evidence="10" key="1">
    <citation type="submission" date="2022-10" db="EMBL/GenBank/DDBJ databases">
        <title>A novel bacterium of genus Hazenella, isolated from South China Sea.</title>
        <authorList>
            <person name="Huang H."/>
            <person name="Mo K."/>
            <person name="Hu Y."/>
        </authorList>
    </citation>
    <scope>NUCLEOTIDE SEQUENCE [LARGE SCALE GENOMIC DNA]</scope>
    <source>
        <strain evidence="10">IB182357</strain>
    </source>
</reference>
<comment type="similarity">
    <text evidence="1 7">Belongs to the UPF0758 family.</text>
</comment>
<dbReference type="NCBIfam" id="NF000642">
    <property type="entry name" value="PRK00024.1"/>
    <property type="match status" value="1"/>
</dbReference>
<keyword evidence="6" id="KW-0482">Metalloprotease</keyword>
<dbReference type="PROSITE" id="PS01302">
    <property type="entry name" value="UPF0758"/>
    <property type="match status" value="1"/>
</dbReference>
<name>A0A926NE50_9BACL</name>
<comment type="caution">
    <text evidence="9">The sequence shown here is derived from an EMBL/GenBank/DDBJ whole genome shotgun (WGS) entry which is preliminary data.</text>
</comment>
<dbReference type="AlphaFoldDB" id="A0A926NE50"/>
<evidence type="ECO:0000256" key="1">
    <source>
        <dbReference type="ARBA" id="ARBA00010243"/>
    </source>
</evidence>
<dbReference type="InterPro" id="IPR010994">
    <property type="entry name" value="RuvA_2-like"/>
</dbReference>
<dbReference type="InterPro" id="IPR046778">
    <property type="entry name" value="UPF0758_N"/>
</dbReference>
<evidence type="ECO:0000256" key="2">
    <source>
        <dbReference type="ARBA" id="ARBA00022670"/>
    </source>
</evidence>
<keyword evidence="4" id="KW-0378">Hydrolase</keyword>
<keyword evidence="10" id="KW-1185">Reference proteome</keyword>
<dbReference type="InterPro" id="IPR037518">
    <property type="entry name" value="MPN"/>
</dbReference>
<gene>
    <name evidence="9" type="primary">radC</name>
    <name evidence="9" type="ORF">IC620_05320</name>
</gene>
<keyword evidence="2" id="KW-0645">Protease</keyword>
<evidence type="ECO:0000256" key="6">
    <source>
        <dbReference type="ARBA" id="ARBA00023049"/>
    </source>
</evidence>
<evidence type="ECO:0000259" key="8">
    <source>
        <dbReference type="PROSITE" id="PS50249"/>
    </source>
</evidence>
<keyword evidence="3" id="KW-0479">Metal-binding</keyword>
<evidence type="ECO:0000256" key="4">
    <source>
        <dbReference type="ARBA" id="ARBA00022801"/>
    </source>
</evidence>
<dbReference type="RefSeq" id="WP_191141694.1">
    <property type="nucleotide sequence ID" value="NZ_JACXAH010000005.1"/>
</dbReference>
<evidence type="ECO:0000256" key="7">
    <source>
        <dbReference type="RuleBase" id="RU003797"/>
    </source>
</evidence>